<comment type="caution">
    <text evidence="1">The sequence shown here is derived from an EMBL/GenBank/DDBJ whole genome shotgun (WGS) entry which is preliminary data.</text>
</comment>
<sequence>MALGLGLVTMIGSAAVLWLAADVLTRVPAHDEPPMADVVELMKVALAVGLSKWSAAL</sequence>
<gene>
    <name evidence="1" type="ORF">RM445_27920</name>
</gene>
<evidence type="ECO:0000313" key="1">
    <source>
        <dbReference type="EMBL" id="MDT0353344.1"/>
    </source>
</evidence>
<accession>A0ABU2NHH5</accession>
<organism evidence="1 2">
    <name type="scientific">Pseudonocardia charpentierae</name>
    <dbReference type="NCBI Taxonomy" id="3075545"/>
    <lineage>
        <taxon>Bacteria</taxon>
        <taxon>Bacillati</taxon>
        <taxon>Actinomycetota</taxon>
        <taxon>Actinomycetes</taxon>
        <taxon>Pseudonocardiales</taxon>
        <taxon>Pseudonocardiaceae</taxon>
        <taxon>Pseudonocardia</taxon>
    </lineage>
</organism>
<proteinExistence type="predicted"/>
<dbReference type="EMBL" id="JAVREJ010000030">
    <property type="protein sequence ID" value="MDT0353344.1"/>
    <property type="molecule type" value="Genomic_DNA"/>
</dbReference>
<name>A0ABU2NHH5_9PSEU</name>
<keyword evidence="2" id="KW-1185">Reference proteome</keyword>
<reference evidence="2" key="1">
    <citation type="submission" date="2023-07" db="EMBL/GenBank/DDBJ databases">
        <title>30 novel species of actinomycetes from the DSMZ collection.</title>
        <authorList>
            <person name="Nouioui I."/>
        </authorList>
    </citation>
    <scope>NUCLEOTIDE SEQUENCE [LARGE SCALE GENOMIC DNA]</scope>
    <source>
        <strain evidence="2">DSM 45834</strain>
    </source>
</reference>
<dbReference type="Proteomes" id="UP001183202">
    <property type="component" value="Unassembled WGS sequence"/>
</dbReference>
<dbReference type="RefSeq" id="WP_311559859.1">
    <property type="nucleotide sequence ID" value="NZ_JAVREJ010000030.1"/>
</dbReference>
<protein>
    <submittedName>
        <fullName evidence="1">Uncharacterized protein</fullName>
    </submittedName>
</protein>
<evidence type="ECO:0000313" key="2">
    <source>
        <dbReference type="Proteomes" id="UP001183202"/>
    </source>
</evidence>